<evidence type="ECO:0000256" key="1">
    <source>
        <dbReference type="ARBA" id="ARBA00006226"/>
    </source>
</evidence>
<dbReference type="EMBL" id="JAMQAY010000009">
    <property type="protein sequence ID" value="MCM2403601.1"/>
    <property type="molecule type" value="Genomic_DNA"/>
</dbReference>
<evidence type="ECO:0000313" key="3">
    <source>
        <dbReference type="EMBL" id="MCM2403601.1"/>
    </source>
</evidence>
<name>A0AAJ1BVA0_9HYPH</name>
<dbReference type="Gene3D" id="3.30.2310.20">
    <property type="entry name" value="RelE-like"/>
    <property type="match status" value="1"/>
</dbReference>
<keyword evidence="2" id="KW-1277">Toxin-antitoxin system</keyword>
<dbReference type="PANTHER" id="PTHR33755:SF6">
    <property type="entry name" value="PLASMID STABILIZATION SYSTEM PROTEIN"/>
    <property type="match status" value="1"/>
</dbReference>
<dbReference type="InterPro" id="IPR051803">
    <property type="entry name" value="TA_system_RelE-like_toxin"/>
</dbReference>
<evidence type="ECO:0000313" key="6">
    <source>
        <dbReference type="Proteomes" id="UP001155380"/>
    </source>
</evidence>
<dbReference type="AlphaFoldDB" id="A0AAJ1BVA0"/>
<dbReference type="Proteomes" id="UP001155079">
    <property type="component" value="Unassembled WGS sequence"/>
</dbReference>
<dbReference type="Pfam" id="PF05016">
    <property type="entry name" value="ParE_toxin"/>
    <property type="match status" value="1"/>
</dbReference>
<evidence type="ECO:0000313" key="4">
    <source>
        <dbReference type="EMBL" id="MCO5956994.1"/>
    </source>
</evidence>
<reference evidence="4 5" key="1">
    <citation type="submission" date="2022-06" db="EMBL/GenBank/DDBJ databases">
        <authorList>
            <person name="Sun Q."/>
        </authorList>
    </citation>
    <scope>NUCLEOTIDE SEQUENCE</scope>
    <source>
        <strain evidence="4">S101</strain>
        <strain evidence="3 5">S153</strain>
    </source>
</reference>
<evidence type="ECO:0000256" key="2">
    <source>
        <dbReference type="ARBA" id="ARBA00022649"/>
    </source>
</evidence>
<keyword evidence="5" id="KW-1185">Reference proteome</keyword>
<comment type="caution">
    <text evidence="4">The sequence shown here is derived from an EMBL/GenBank/DDBJ whole genome shotgun (WGS) entry which is preliminary data.</text>
</comment>
<protein>
    <submittedName>
        <fullName evidence="4">Type II toxin-antitoxin system RelE/ParE family toxin</fullName>
    </submittedName>
</protein>
<comment type="similarity">
    <text evidence="1">Belongs to the RelE toxin family.</text>
</comment>
<evidence type="ECO:0000313" key="5">
    <source>
        <dbReference type="Proteomes" id="UP001155079"/>
    </source>
</evidence>
<dbReference type="InterPro" id="IPR035093">
    <property type="entry name" value="RelE/ParE_toxin_dom_sf"/>
</dbReference>
<dbReference type="EMBL" id="JAMXLX010000002">
    <property type="protein sequence ID" value="MCO5956994.1"/>
    <property type="molecule type" value="Genomic_DNA"/>
</dbReference>
<dbReference type="Proteomes" id="UP001155380">
    <property type="component" value="Unassembled WGS sequence"/>
</dbReference>
<dbReference type="PANTHER" id="PTHR33755">
    <property type="entry name" value="TOXIN PARE1-RELATED"/>
    <property type="match status" value="1"/>
</dbReference>
<sequence>MKVVLSPGARDYVKSEADYLRARNPQAARDFVENLKRLKEHLSTFPNIGRVSEELPMPGVFRFVQGPYLIDYEVRPAVVVILAIRHGHQRPPTLPLDDDLDLEDL</sequence>
<dbReference type="RefSeq" id="WP_250915746.1">
    <property type="nucleotide sequence ID" value="NZ_JAMQAY010000009.1"/>
</dbReference>
<gene>
    <name evidence="3" type="ORF">NBH20_20705</name>
    <name evidence="4" type="ORF">NBH21_09450</name>
</gene>
<organism evidence="4 6">
    <name type="scientific">Ciceribacter sichuanensis</name>
    <dbReference type="NCBI Taxonomy" id="2949647"/>
    <lineage>
        <taxon>Bacteria</taxon>
        <taxon>Pseudomonadati</taxon>
        <taxon>Pseudomonadota</taxon>
        <taxon>Alphaproteobacteria</taxon>
        <taxon>Hyphomicrobiales</taxon>
        <taxon>Rhizobiaceae</taxon>
        <taxon>Ciceribacter</taxon>
    </lineage>
</organism>
<dbReference type="InterPro" id="IPR007712">
    <property type="entry name" value="RelE/ParE_toxin"/>
</dbReference>
<proteinExistence type="inferred from homology"/>
<accession>A0AAJ1BVA0</accession>